<accession>A0A061AGB5</accession>
<keyword evidence="3" id="KW-0472">Membrane</keyword>
<dbReference type="VEuPathDB" id="FungiDB:BON22_0711"/>
<feature type="coiled-coil region" evidence="1">
    <location>
        <begin position="631"/>
        <end position="672"/>
    </location>
</feature>
<feature type="transmembrane region" description="Helical" evidence="3">
    <location>
        <begin position="16"/>
        <end position="40"/>
    </location>
</feature>
<evidence type="ECO:0000256" key="2">
    <source>
        <dbReference type="SAM" id="MobiDB-lite"/>
    </source>
</evidence>
<feature type="region of interest" description="Disordered" evidence="2">
    <location>
        <begin position="70"/>
        <end position="103"/>
    </location>
</feature>
<reference evidence="4" key="1">
    <citation type="journal article" date="2014" name="Genome Announc.">
        <title>Genome sequence of the yeast Cyberlindnera fabianii (Hansenula fabianii).</title>
        <authorList>
            <person name="Freel K.C."/>
            <person name="Sarilar V."/>
            <person name="Neuveglise C."/>
            <person name="Devillers H."/>
            <person name="Friedrich A."/>
            <person name="Schacherer J."/>
        </authorList>
    </citation>
    <scope>NUCLEOTIDE SEQUENCE</scope>
    <source>
        <strain evidence="4">YJS4271</strain>
    </source>
</reference>
<keyword evidence="1" id="KW-0175">Coiled coil</keyword>
<dbReference type="EMBL" id="LK052886">
    <property type="protein sequence ID" value="CDR36613.1"/>
    <property type="molecule type" value="Genomic_DNA"/>
</dbReference>
<protein>
    <submittedName>
        <fullName evidence="4">CYFA0S01e02960g1_1</fullName>
    </submittedName>
</protein>
<name>A0A061AGB5_CYBFA</name>
<evidence type="ECO:0000313" key="4">
    <source>
        <dbReference type="EMBL" id="CDR36613.1"/>
    </source>
</evidence>
<feature type="transmembrane region" description="Helical" evidence="3">
    <location>
        <begin position="217"/>
        <end position="238"/>
    </location>
</feature>
<proteinExistence type="predicted"/>
<keyword evidence="3" id="KW-1133">Transmembrane helix</keyword>
<feature type="coiled-coil region" evidence="1">
    <location>
        <begin position="571"/>
        <end position="605"/>
    </location>
</feature>
<sequence>MEPRTVLPQASFRDSLAVLALLLSLAPALSALALGVYLFFVSMGNHYITSVLSRLLRGYTVVDERSLVTTRDQEKHGRDDKKDKEKEKDDKDKDKDKDKDNEPSTSSLLILIALFDICVCAALHFTGPWITRGVFVLAKALLAASITGERMLNALLAVTIVALTEFLFSAFVEYIDIRLGVRISQNTQLFPHMLPHSSFNHNFDQYYSFGFDQLSRIINWANLLLAVHVVLVAFASVFRTNFLSKSLNSLTSNNDIVPTFNHLRVKDHTQSETRVAKVELSQEEANTKLDLGYDAHPNDLNSADLSKHIVESDNSLHAVSSSNVVSENFEVFCAAPSKTKQRQPLWSLFAAFRAMGARADIFSGEHSTDDETTALVLSDYAKPYDDFLLSNYEATGILEDPIRIFIDYIGETLVSFQLQNCKEGTVMIRVNHVVWLQVSTGTYGGDTFFIVGGLTPLSQYDIQFLIEREDAEGNKHQHILDDLIVSTVDNKGATVPASPNTGPNREVSSPLVTLQESLITTIDNLVKERLKLKKQRKEMVRKHGSMKSEIELLKSKIASSDRNDEKNYKKVLSLRVSLQQAEDDVARVEQESAELDSHLNELSEVHLVEKRRFDQFARSHQQDKNDYLSRIESKRTKLSDLNVELDSLQSKIEKLTTKQAKLKSDIDKVSKDIETLLKANLDARLKAREERAGKREGLLREFVAEIHRLETEVVRMARENESLKGARSS</sequence>
<dbReference type="AlphaFoldDB" id="A0A061AGB5"/>
<gene>
    <name evidence="4" type="ORF">CYFA0S_01e02960g</name>
</gene>
<dbReference type="OrthoDB" id="4158994at2759"/>
<feature type="compositionally biased region" description="Basic and acidic residues" evidence="2">
    <location>
        <begin position="70"/>
        <end position="102"/>
    </location>
</feature>
<feature type="transmembrane region" description="Helical" evidence="3">
    <location>
        <begin position="151"/>
        <end position="172"/>
    </location>
</feature>
<keyword evidence="3" id="KW-0812">Transmembrane</keyword>
<dbReference type="PhylomeDB" id="A0A061AGB5"/>
<evidence type="ECO:0000256" key="3">
    <source>
        <dbReference type="SAM" id="Phobius"/>
    </source>
</evidence>
<feature type="transmembrane region" description="Helical" evidence="3">
    <location>
        <begin position="108"/>
        <end position="131"/>
    </location>
</feature>
<evidence type="ECO:0000256" key="1">
    <source>
        <dbReference type="SAM" id="Coils"/>
    </source>
</evidence>
<organism evidence="4">
    <name type="scientific">Cyberlindnera fabianii</name>
    <name type="common">Yeast</name>
    <name type="synonym">Hansenula fabianii</name>
    <dbReference type="NCBI Taxonomy" id="36022"/>
    <lineage>
        <taxon>Eukaryota</taxon>
        <taxon>Fungi</taxon>
        <taxon>Dikarya</taxon>
        <taxon>Ascomycota</taxon>
        <taxon>Saccharomycotina</taxon>
        <taxon>Saccharomycetes</taxon>
        <taxon>Phaffomycetales</taxon>
        <taxon>Phaffomycetaceae</taxon>
        <taxon>Cyberlindnera</taxon>
    </lineage>
</organism>
<feature type="coiled-coil region" evidence="1">
    <location>
        <begin position="699"/>
        <end position="726"/>
    </location>
</feature>